<dbReference type="PANTHER" id="PTHR20661:SF0">
    <property type="entry name" value="PHOSPHATIDYLINOSITOL-GLYCAN BIOSYNTHESIS CLASS W PROTEIN"/>
    <property type="match status" value="1"/>
</dbReference>
<evidence type="ECO:0000256" key="4">
    <source>
        <dbReference type="ARBA" id="ARBA00023136"/>
    </source>
</evidence>
<feature type="transmembrane region" description="Helical" evidence="5">
    <location>
        <begin position="209"/>
        <end position="232"/>
    </location>
</feature>
<protein>
    <recommendedName>
        <fullName evidence="8">GPI-anchored wall transfer protein</fullName>
    </recommendedName>
</protein>
<feature type="transmembrane region" description="Helical" evidence="5">
    <location>
        <begin position="314"/>
        <end position="332"/>
    </location>
</feature>
<feature type="transmembrane region" description="Helical" evidence="5">
    <location>
        <begin position="167"/>
        <end position="188"/>
    </location>
</feature>
<sequence>MQDDEYKRAKEAFVADLSGTTGREVFAIFAVMPGTQWLYSELLLLLEVAGLRTVGAGHFAVPVTLLLEFVVLTLPTMIVFTYAEYTLPILATVYFSAAVLNRLSWKHAREYVHKYCRKEKMNQVLDKELPFLTSFRAQLMISTCFAILAVDFPIFPRRFAKTETYGFSVMDVGVGAFILSSGIVSSYARNARPSTTQQRSRGGGQHKSLLGRVYAFFRPILPVLVLGVARFLTVKGVNYQEHVSEYGVHWNFYFTLAGVYLLFSVFELFGSWATSPVLAGFLSVGYQVYLSQYGGEDFILNAPRDTIFSQNREGILSLIGYTALYISSVYAGQVVFSRMDSNGGKTLRNFRWLVIWFGLAVVLLTLGTFVVTRLVARPSRRMMNLSYILWVLAESAFLLFAYCGIYAVSLLPRTPLLFQGVSRNQLFIFLISNIATGIVNLSMQTIYASNLTAAGVLVTYMLAVSTVATLLETYNVRIKL</sequence>
<evidence type="ECO:0000256" key="2">
    <source>
        <dbReference type="ARBA" id="ARBA00022692"/>
    </source>
</evidence>
<feature type="transmembrane region" description="Helical" evidence="5">
    <location>
        <begin position="137"/>
        <end position="155"/>
    </location>
</feature>
<dbReference type="GO" id="GO:0005783">
    <property type="term" value="C:endoplasmic reticulum"/>
    <property type="evidence" value="ECO:0007669"/>
    <property type="project" value="TreeGrafter"/>
</dbReference>
<reference evidence="6" key="1">
    <citation type="submission" date="2019-03" db="EMBL/GenBank/DDBJ databases">
        <title>Long read genome sequence of the mycoparasitic Pythium oligandrum ATCC 38472 isolated from sugarbeet rhizosphere.</title>
        <authorList>
            <person name="Gaulin E."/>
        </authorList>
    </citation>
    <scope>NUCLEOTIDE SEQUENCE</scope>
    <source>
        <strain evidence="6">ATCC 38472_TT</strain>
    </source>
</reference>
<organism evidence="6 7">
    <name type="scientific">Pythium oligandrum</name>
    <name type="common">Mycoparasitic fungus</name>
    <dbReference type="NCBI Taxonomy" id="41045"/>
    <lineage>
        <taxon>Eukaryota</taxon>
        <taxon>Sar</taxon>
        <taxon>Stramenopiles</taxon>
        <taxon>Oomycota</taxon>
        <taxon>Peronosporomycetes</taxon>
        <taxon>Pythiales</taxon>
        <taxon>Pythiaceae</taxon>
        <taxon>Pythium</taxon>
    </lineage>
</organism>
<dbReference type="PANTHER" id="PTHR20661">
    <property type="entry name" value="PHOSPHATIDYLINOSITOL-GLYCAN BIOSYNTHESIS CLASS W PROTEIN"/>
    <property type="match status" value="1"/>
</dbReference>
<keyword evidence="3 5" id="KW-1133">Transmembrane helix</keyword>
<evidence type="ECO:0000256" key="3">
    <source>
        <dbReference type="ARBA" id="ARBA00022989"/>
    </source>
</evidence>
<keyword evidence="4 5" id="KW-0472">Membrane</keyword>
<dbReference type="GO" id="GO:0016020">
    <property type="term" value="C:membrane"/>
    <property type="evidence" value="ECO:0007669"/>
    <property type="project" value="UniProtKB-SubCell"/>
</dbReference>
<comment type="subcellular location">
    <subcellularLocation>
        <location evidence="1">Membrane</location>
        <topology evidence="1">Multi-pass membrane protein</topology>
    </subcellularLocation>
</comment>
<comment type="caution">
    <text evidence="6">The sequence shown here is derived from an EMBL/GenBank/DDBJ whole genome shotgun (WGS) entry which is preliminary data.</text>
</comment>
<dbReference type="OrthoDB" id="15270at2759"/>
<feature type="transmembrane region" description="Helical" evidence="5">
    <location>
        <begin position="252"/>
        <end position="270"/>
    </location>
</feature>
<feature type="transmembrane region" description="Helical" evidence="5">
    <location>
        <begin position="453"/>
        <end position="471"/>
    </location>
</feature>
<evidence type="ECO:0000313" key="6">
    <source>
        <dbReference type="EMBL" id="TMW57331.1"/>
    </source>
</evidence>
<feature type="transmembrane region" description="Helical" evidence="5">
    <location>
        <begin position="353"/>
        <end position="375"/>
    </location>
</feature>
<name>A0A8K1FCL7_PYTOL</name>
<dbReference type="Proteomes" id="UP000794436">
    <property type="component" value="Unassembled WGS sequence"/>
</dbReference>
<accession>A0A8K1FCL7</accession>
<feature type="transmembrane region" description="Helical" evidence="5">
    <location>
        <begin position="387"/>
        <end position="405"/>
    </location>
</feature>
<evidence type="ECO:0000256" key="5">
    <source>
        <dbReference type="SAM" id="Phobius"/>
    </source>
</evidence>
<dbReference type="Pfam" id="PF06423">
    <property type="entry name" value="GWT1"/>
    <property type="match status" value="1"/>
</dbReference>
<evidence type="ECO:0000256" key="1">
    <source>
        <dbReference type="ARBA" id="ARBA00004141"/>
    </source>
</evidence>
<gene>
    <name evidence="6" type="ORF">Poli38472_003256</name>
</gene>
<dbReference type="InterPro" id="IPR009447">
    <property type="entry name" value="PIGW/GWT1"/>
</dbReference>
<keyword evidence="2 5" id="KW-0812">Transmembrane</keyword>
<dbReference type="EMBL" id="SPLM01000144">
    <property type="protein sequence ID" value="TMW57331.1"/>
    <property type="molecule type" value="Genomic_DNA"/>
</dbReference>
<feature type="transmembrane region" description="Helical" evidence="5">
    <location>
        <begin position="58"/>
        <end position="79"/>
    </location>
</feature>
<evidence type="ECO:0000313" key="7">
    <source>
        <dbReference type="Proteomes" id="UP000794436"/>
    </source>
</evidence>
<feature type="transmembrane region" description="Helical" evidence="5">
    <location>
        <begin position="277"/>
        <end position="294"/>
    </location>
</feature>
<dbReference type="PIRSF" id="PIRSF017321">
    <property type="entry name" value="GWT1"/>
    <property type="match status" value="1"/>
</dbReference>
<dbReference type="GO" id="GO:0032216">
    <property type="term" value="F:glucosaminyl-phosphatidylinositol O-acyltransferase activity"/>
    <property type="evidence" value="ECO:0007669"/>
    <property type="project" value="TreeGrafter"/>
</dbReference>
<dbReference type="GO" id="GO:0006506">
    <property type="term" value="P:GPI anchor biosynthetic process"/>
    <property type="evidence" value="ECO:0007669"/>
    <property type="project" value="InterPro"/>
</dbReference>
<dbReference type="GO" id="GO:0072659">
    <property type="term" value="P:protein localization to plasma membrane"/>
    <property type="evidence" value="ECO:0007669"/>
    <property type="project" value="TreeGrafter"/>
</dbReference>
<dbReference type="AlphaFoldDB" id="A0A8K1FCL7"/>
<keyword evidence="7" id="KW-1185">Reference proteome</keyword>
<feature type="transmembrane region" description="Helical" evidence="5">
    <location>
        <begin position="426"/>
        <end position="447"/>
    </location>
</feature>
<feature type="transmembrane region" description="Helical" evidence="5">
    <location>
        <begin position="85"/>
        <end position="105"/>
    </location>
</feature>
<proteinExistence type="predicted"/>
<evidence type="ECO:0008006" key="8">
    <source>
        <dbReference type="Google" id="ProtNLM"/>
    </source>
</evidence>